<evidence type="ECO:0000313" key="2">
    <source>
        <dbReference type="EMBL" id="KAF6173739.1"/>
    </source>
</evidence>
<reference evidence="2 3" key="1">
    <citation type="journal article" date="2020" name="IScience">
        <title>Genome Sequencing of the Endangered Kingdonia uniflora (Circaeasteraceae, Ranunculales) Reveals Potential Mechanisms of Evolutionary Specialization.</title>
        <authorList>
            <person name="Sun Y."/>
            <person name="Deng T."/>
            <person name="Zhang A."/>
            <person name="Moore M.J."/>
            <person name="Landis J.B."/>
            <person name="Lin N."/>
            <person name="Zhang H."/>
            <person name="Zhang X."/>
            <person name="Huang J."/>
            <person name="Zhang X."/>
            <person name="Sun H."/>
            <person name="Wang H."/>
        </authorList>
    </citation>
    <scope>NUCLEOTIDE SEQUENCE [LARGE SCALE GENOMIC DNA]</scope>
    <source>
        <strain evidence="2">TB1705</strain>
        <tissue evidence="2">Leaf</tissue>
    </source>
</reference>
<name>A0A7J7P2R4_9MAGN</name>
<accession>A0A7J7P2R4</accession>
<dbReference type="Proteomes" id="UP000541444">
    <property type="component" value="Unassembled WGS sequence"/>
</dbReference>
<organism evidence="2 3">
    <name type="scientific">Kingdonia uniflora</name>
    <dbReference type="NCBI Taxonomy" id="39325"/>
    <lineage>
        <taxon>Eukaryota</taxon>
        <taxon>Viridiplantae</taxon>
        <taxon>Streptophyta</taxon>
        <taxon>Embryophyta</taxon>
        <taxon>Tracheophyta</taxon>
        <taxon>Spermatophyta</taxon>
        <taxon>Magnoliopsida</taxon>
        <taxon>Ranunculales</taxon>
        <taxon>Circaeasteraceae</taxon>
        <taxon>Kingdonia</taxon>
    </lineage>
</organism>
<evidence type="ECO:0000313" key="3">
    <source>
        <dbReference type="Proteomes" id="UP000541444"/>
    </source>
</evidence>
<keyword evidence="3" id="KW-1185">Reference proteome</keyword>
<dbReference type="AlphaFoldDB" id="A0A7J7P2R4"/>
<dbReference type="OrthoDB" id="5590282at2759"/>
<dbReference type="EMBL" id="JACGCM010000325">
    <property type="protein sequence ID" value="KAF6173739.1"/>
    <property type="molecule type" value="Genomic_DNA"/>
</dbReference>
<dbReference type="Gene3D" id="1.10.472.10">
    <property type="entry name" value="Cyclin-like"/>
    <property type="match status" value="2"/>
</dbReference>
<proteinExistence type="predicted"/>
<gene>
    <name evidence="2" type="ORF">GIB67_042907</name>
</gene>
<comment type="caution">
    <text evidence="2">The sequence shown here is derived from an EMBL/GenBank/DDBJ whole genome shotgun (WGS) entry which is preliminary data.</text>
</comment>
<sequence>RESLDNAVVRCSLLILSSQNGGDRSASICRFAVEECKFIFEAKTIQRMKLLVLSTLKWIMRAVAPFTFMDYFFLSISVITETNLDKYEPYFIKNVLKERVFKYLELIHELQRSAAVQSVPQSPIEVLDFSCLSYKSEELPTMSSANSSQEDSDFKRVNLNKPSDMD</sequence>
<protein>
    <submittedName>
        <fullName evidence="2">Uncharacterized protein</fullName>
    </submittedName>
</protein>
<evidence type="ECO:0000256" key="1">
    <source>
        <dbReference type="SAM" id="MobiDB-lite"/>
    </source>
</evidence>
<feature type="non-terminal residue" evidence="2">
    <location>
        <position position="1"/>
    </location>
</feature>
<feature type="region of interest" description="Disordered" evidence="1">
    <location>
        <begin position="142"/>
        <end position="166"/>
    </location>
</feature>